<dbReference type="CTD" id="20194822"/>
<feature type="region of interest" description="Disordered" evidence="2">
    <location>
        <begin position="77"/>
        <end position="97"/>
    </location>
</feature>
<dbReference type="EnsemblMetazoa" id="HelroT106328">
    <property type="protein sequence ID" value="HelroP106328"/>
    <property type="gene ID" value="HelroG106328"/>
</dbReference>
<keyword evidence="1" id="KW-0343">GTPase activation</keyword>
<dbReference type="GO" id="GO:0005096">
    <property type="term" value="F:GTPase activator activity"/>
    <property type="evidence" value="ECO:0000318"/>
    <property type="project" value="GO_Central"/>
</dbReference>
<dbReference type="KEGG" id="hro:HELRODRAFT_106328"/>
<feature type="compositionally biased region" description="Acidic residues" evidence="2">
    <location>
        <begin position="80"/>
        <end position="91"/>
    </location>
</feature>
<dbReference type="GO" id="GO:0030833">
    <property type="term" value="P:regulation of actin filament polymerization"/>
    <property type="evidence" value="ECO:0000318"/>
    <property type="project" value="GO_Central"/>
</dbReference>
<dbReference type="HOGENOM" id="CLU_646036_0_0_1"/>
<reference evidence="4 6" key="2">
    <citation type="journal article" date="2013" name="Nature">
        <title>Insights into bilaterian evolution from three spiralian genomes.</title>
        <authorList>
            <person name="Simakov O."/>
            <person name="Marletaz F."/>
            <person name="Cho S.J."/>
            <person name="Edsinger-Gonzales E."/>
            <person name="Havlak P."/>
            <person name="Hellsten U."/>
            <person name="Kuo D.H."/>
            <person name="Larsson T."/>
            <person name="Lv J."/>
            <person name="Arendt D."/>
            <person name="Savage R."/>
            <person name="Osoegawa K."/>
            <person name="de Jong P."/>
            <person name="Grimwood J."/>
            <person name="Chapman J.A."/>
            <person name="Shapiro H."/>
            <person name="Aerts A."/>
            <person name="Otillar R.P."/>
            <person name="Terry A.Y."/>
            <person name="Boore J.L."/>
            <person name="Grigoriev I.V."/>
            <person name="Lindberg D.R."/>
            <person name="Seaver E.C."/>
            <person name="Weisblat D.A."/>
            <person name="Putnam N.H."/>
            <person name="Rokhsar D.S."/>
        </authorList>
    </citation>
    <scope>NUCLEOTIDE SEQUENCE</scope>
</reference>
<dbReference type="Pfam" id="PF00620">
    <property type="entry name" value="RhoGAP"/>
    <property type="match status" value="1"/>
</dbReference>
<dbReference type="STRING" id="6412.T1EE20"/>
<dbReference type="InterPro" id="IPR008936">
    <property type="entry name" value="Rho_GTPase_activation_prot"/>
</dbReference>
<dbReference type="GO" id="GO:0051056">
    <property type="term" value="P:regulation of small GTPase mediated signal transduction"/>
    <property type="evidence" value="ECO:0000318"/>
    <property type="project" value="GO_Central"/>
</dbReference>
<evidence type="ECO:0000313" key="4">
    <source>
        <dbReference type="EMBL" id="ESO01811.1"/>
    </source>
</evidence>
<dbReference type="OrthoDB" id="27680at2759"/>
<reference evidence="5" key="3">
    <citation type="submission" date="2015-06" db="UniProtKB">
        <authorList>
            <consortium name="EnsemblMetazoa"/>
        </authorList>
    </citation>
    <scope>IDENTIFICATION</scope>
</reference>
<dbReference type="SUPFAM" id="SSF48350">
    <property type="entry name" value="GTPase activation domain, GAP"/>
    <property type="match status" value="1"/>
</dbReference>
<sequence>MEDPDEDEDDELDEIIQSVFTDGQKATYKICKESISKKGRVSRGDVRGLFVPGATLFRKPGISNNSAENVCDVANVPPPDYDDQDNDDVDGGPETKHEKNIIRHPNKVMSNRNSRRFQMSSPDLLNVFEALFDCSNMQTACCKIHHIGRNDSKRINVFAETEIRTIFRQNGDLKINKMQTKRKEKDLGVFGVSLETLLTRDCKKNPHLKVPLFLQSLVTKLENHLEEEGILRVPGSLARIREVGQQLETSENYSIILQPLLPHDLVGLLKRFFRDLPTPILTLNWLDAFCKVADNIKDEKLKLHAIQTLMCVLPDVNRATLQVLFGLLVKIVQNPQNKMTEQNITMIITPSLFLVDSLPSASTPINGFDSLAFFSPIVMYFLKHYNLIWDVRASIYIFESLCARVRLFLIVCERKIDRKLFAVYV</sequence>
<dbReference type="EMBL" id="KB096742">
    <property type="protein sequence ID" value="ESO01811.1"/>
    <property type="molecule type" value="Genomic_DNA"/>
</dbReference>
<keyword evidence="6" id="KW-1185">Reference proteome</keyword>
<protein>
    <recommendedName>
        <fullName evidence="3">Rho-GAP domain-containing protein</fullName>
    </recommendedName>
</protein>
<proteinExistence type="predicted"/>
<dbReference type="EMBL" id="AMQM01000727">
    <property type="status" value="NOT_ANNOTATED_CDS"/>
    <property type="molecule type" value="Genomic_DNA"/>
</dbReference>
<accession>T1EE20</accession>
<dbReference type="PANTHER" id="PTHR14963">
    <property type="entry name" value="RHO GTPASE ACTIVATING PROTEIN 18,19-RELATED"/>
    <property type="match status" value="1"/>
</dbReference>
<evidence type="ECO:0000313" key="5">
    <source>
        <dbReference type="EnsemblMetazoa" id="HelroP106328"/>
    </source>
</evidence>
<gene>
    <name evidence="5" type="primary">20194822</name>
    <name evidence="4" type="ORF">HELRODRAFT_106328</name>
</gene>
<dbReference type="SMART" id="SM00324">
    <property type="entry name" value="RhoGAP"/>
    <property type="match status" value="1"/>
</dbReference>
<dbReference type="Gene3D" id="1.10.555.10">
    <property type="entry name" value="Rho GTPase activation protein"/>
    <property type="match status" value="1"/>
</dbReference>
<dbReference type="GO" id="GO:0005737">
    <property type="term" value="C:cytoplasm"/>
    <property type="evidence" value="ECO:0000318"/>
    <property type="project" value="GO_Central"/>
</dbReference>
<evidence type="ECO:0000256" key="2">
    <source>
        <dbReference type="SAM" id="MobiDB-lite"/>
    </source>
</evidence>
<dbReference type="InterPro" id="IPR000198">
    <property type="entry name" value="RhoGAP_dom"/>
</dbReference>
<dbReference type="RefSeq" id="XP_009019219.1">
    <property type="nucleotide sequence ID" value="XM_009020971.1"/>
</dbReference>
<dbReference type="Proteomes" id="UP000015101">
    <property type="component" value="Unassembled WGS sequence"/>
</dbReference>
<evidence type="ECO:0000256" key="1">
    <source>
        <dbReference type="ARBA" id="ARBA00022468"/>
    </source>
</evidence>
<organism evidence="5 6">
    <name type="scientific">Helobdella robusta</name>
    <name type="common">Californian leech</name>
    <dbReference type="NCBI Taxonomy" id="6412"/>
    <lineage>
        <taxon>Eukaryota</taxon>
        <taxon>Metazoa</taxon>
        <taxon>Spiralia</taxon>
        <taxon>Lophotrochozoa</taxon>
        <taxon>Annelida</taxon>
        <taxon>Clitellata</taxon>
        <taxon>Hirudinea</taxon>
        <taxon>Rhynchobdellida</taxon>
        <taxon>Glossiphoniidae</taxon>
        <taxon>Helobdella</taxon>
    </lineage>
</organism>
<feature type="domain" description="Rho-GAP" evidence="3">
    <location>
        <begin position="192"/>
        <end position="389"/>
    </location>
</feature>
<dbReference type="PANTHER" id="PTHR14963:SF1">
    <property type="entry name" value="RHO GTPASE-ACTIVATING PROTEIN CONUNDRUM"/>
    <property type="match status" value="1"/>
</dbReference>
<dbReference type="AlphaFoldDB" id="T1EE20"/>
<evidence type="ECO:0000313" key="6">
    <source>
        <dbReference type="Proteomes" id="UP000015101"/>
    </source>
</evidence>
<dbReference type="PROSITE" id="PS50238">
    <property type="entry name" value="RHOGAP"/>
    <property type="match status" value="1"/>
</dbReference>
<evidence type="ECO:0000259" key="3">
    <source>
        <dbReference type="PROSITE" id="PS50238"/>
    </source>
</evidence>
<dbReference type="eggNOG" id="KOG2200">
    <property type="taxonomic scope" value="Eukaryota"/>
</dbReference>
<name>T1EE20_HELRO</name>
<reference evidence="6" key="1">
    <citation type="submission" date="2012-12" db="EMBL/GenBank/DDBJ databases">
        <authorList>
            <person name="Hellsten U."/>
            <person name="Grimwood J."/>
            <person name="Chapman J.A."/>
            <person name="Shapiro H."/>
            <person name="Aerts A."/>
            <person name="Otillar R.P."/>
            <person name="Terry A.Y."/>
            <person name="Boore J.L."/>
            <person name="Simakov O."/>
            <person name="Marletaz F."/>
            <person name="Cho S.-J."/>
            <person name="Edsinger-Gonzales E."/>
            <person name="Havlak P."/>
            <person name="Kuo D.-H."/>
            <person name="Larsson T."/>
            <person name="Lv J."/>
            <person name="Arendt D."/>
            <person name="Savage R."/>
            <person name="Osoegawa K."/>
            <person name="de Jong P."/>
            <person name="Lindberg D.R."/>
            <person name="Seaver E.C."/>
            <person name="Weisblat D.A."/>
            <person name="Putnam N.H."/>
            <person name="Grigoriev I.V."/>
            <person name="Rokhsar D.S."/>
        </authorList>
    </citation>
    <scope>NUCLEOTIDE SEQUENCE</scope>
</reference>
<dbReference type="GO" id="GO:0007165">
    <property type="term" value="P:signal transduction"/>
    <property type="evidence" value="ECO:0007669"/>
    <property type="project" value="InterPro"/>
</dbReference>
<dbReference type="InParanoid" id="T1EE20"/>
<dbReference type="GeneID" id="20194822"/>